<dbReference type="EMBL" id="FOXP01000003">
    <property type="protein sequence ID" value="SFP55707.1"/>
    <property type="molecule type" value="Genomic_DNA"/>
</dbReference>
<name>A0A1I5RBJ0_9SPHN</name>
<proteinExistence type="predicted"/>
<dbReference type="Pfam" id="PF05721">
    <property type="entry name" value="PhyH"/>
    <property type="match status" value="1"/>
</dbReference>
<sequence>MEQEQRRSIREAGLRHSTRMPTLNYDQDGAALHHRRAASLLGKLEQVLTTCSRDRAGIRLAGITGLAALLKHDTAIGSVAAAHLGSSARPVRAILFDKSPTTNWALGWHQDRTIAVQARHEIDGFSPWSVKAGIPHVEPPFALIEGMVTLRIHLDDVPPDNAPLLVARGSHRLGRIAEADVDATVARCGVAMCCAVRGDIWCYATPILHASAAASGHAHRRVLQVDFSATQLPDPLVWYGI</sequence>
<dbReference type="Proteomes" id="UP000199586">
    <property type="component" value="Unassembled WGS sequence"/>
</dbReference>
<protein>
    <submittedName>
        <fullName evidence="1">Phytanoyl-CoA dioxygenase (PhyH)</fullName>
    </submittedName>
</protein>
<dbReference type="GO" id="GO:0016706">
    <property type="term" value="F:2-oxoglutarate-dependent dioxygenase activity"/>
    <property type="evidence" value="ECO:0007669"/>
    <property type="project" value="UniProtKB-ARBA"/>
</dbReference>
<dbReference type="AlphaFoldDB" id="A0A1I5RBJ0"/>
<dbReference type="STRING" id="634430.SAMN04488241_103134"/>
<gene>
    <name evidence="1" type="ORF">SAMN04488241_103134</name>
</gene>
<keyword evidence="1" id="KW-0223">Dioxygenase</keyword>
<evidence type="ECO:0000313" key="2">
    <source>
        <dbReference type="Proteomes" id="UP000199586"/>
    </source>
</evidence>
<reference evidence="1 2" key="1">
    <citation type="submission" date="2016-10" db="EMBL/GenBank/DDBJ databases">
        <authorList>
            <person name="de Groot N.N."/>
        </authorList>
    </citation>
    <scope>NUCLEOTIDE SEQUENCE [LARGE SCALE GENOMIC DNA]</scope>
    <source>
        <strain evidence="1 2">CGMCC 1.9113</strain>
    </source>
</reference>
<dbReference type="InterPro" id="IPR008775">
    <property type="entry name" value="Phytyl_CoA_dOase-like"/>
</dbReference>
<evidence type="ECO:0000313" key="1">
    <source>
        <dbReference type="EMBL" id="SFP55707.1"/>
    </source>
</evidence>
<keyword evidence="1" id="KW-0560">Oxidoreductase</keyword>
<keyword evidence="2" id="KW-1185">Reference proteome</keyword>
<organism evidence="1 2">
    <name type="scientific">Sphingomonas rubra</name>
    <dbReference type="NCBI Taxonomy" id="634430"/>
    <lineage>
        <taxon>Bacteria</taxon>
        <taxon>Pseudomonadati</taxon>
        <taxon>Pseudomonadota</taxon>
        <taxon>Alphaproteobacteria</taxon>
        <taxon>Sphingomonadales</taxon>
        <taxon>Sphingomonadaceae</taxon>
        <taxon>Sphingomonas</taxon>
    </lineage>
</organism>
<dbReference type="Gene3D" id="2.60.120.620">
    <property type="entry name" value="q2cbj1_9rhob like domain"/>
    <property type="match status" value="1"/>
</dbReference>
<accession>A0A1I5RBJ0</accession>
<dbReference type="SUPFAM" id="SSF51197">
    <property type="entry name" value="Clavaminate synthase-like"/>
    <property type="match status" value="1"/>
</dbReference>